<reference evidence="2" key="1">
    <citation type="journal article" date="2011" name="Nat. Biotechnol.">
        <title>The genomic sequence of the Chinese hamster ovary (CHO)-K1 cell line.</title>
        <authorList>
            <person name="Xu X."/>
            <person name="Nagarajan H."/>
            <person name="Lewis N.E."/>
            <person name="Pan S."/>
            <person name="Cai Z."/>
            <person name="Liu X."/>
            <person name="Chen W."/>
            <person name="Xie M."/>
            <person name="Wang W."/>
            <person name="Hammond S."/>
            <person name="Andersen M.R."/>
            <person name="Neff N."/>
            <person name="Passarelli B."/>
            <person name="Koh W."/>
            <person name="Fan H.C."/>
            <person name="Wang J."/>
            <person name="Gui Y."/>
            <person name="Lee K.H."/>
            <person name="Betenbaugh M.J."/>
            <person name="Quake S.R."/>
            <person name="Famili I."/>
            <person name="Palsson B.O."/>
            <person name="Wang J."/>
        </authorList>
    </citation>
    <scope>NUCLEOTIDE SEQUENCE [LARGE SCALE GENOMIC DNA]</scope>
    <source>
        <strain evidence="2">CHO K1 cell line</strain>
    </source>
</reference>
<dbReference type="Proteomes" id="UP000001075">
    <property type="component" value="Unassembled WGS sequence"/>
</dbReference>
<gene>
    <name evidence="1" type="ORF">I79_001253</name>
</gene>
<sequence>MNPVTVFTRDVISILLLNHTYKWSDIHNDRCKKVTAELTTQYFFFKEQVLEGQ</sequence>
<evidence type="ECO:0000313" key="2">
    <source>
        <dbReference type="Proteomes" id="UP000001075"/>
    </source>
</evidence>
<dbReference type="AlphaFoldDB" id="G3GU99"/>
<accession>G3GU99</accession>
<name>G3GU99_CRIGR</name>
<protein>
    <submittedName>
        <fullName evidence="1">Uncharacterized protein</fullName>
    </submittedName>
</protein>
<dbReference type="InParanoid" id="G3GU99"/>
<organism evidence="1 2">
    <name type="scientific">Cricetulus griseus</name>
    <name type="common">Chinese hamster</name>
    <name type="synonym">Cricetulus barabensis griseus</name>
    <dbReference type="NCBI Taxonomy" id="10029"/>
    <lineage>
        <taxon>Eukaryota</taxon>
        <taxon>Metazoa</taxon>
        <taxon>Chordata</taxon>
        <taxon>Craniata</taxon>
        <taxon>Vertebrata</taxon>
        <taxon>Euteleostomi</taxon>
        <taxon>Mammalia</taxon>
        <taxon>Eutheria</taxon>
        <taxon>Euarchontoglires</taxon>
        <taxon>Glires</taxon>
        <taxon>Rodentia</taxon>
        <taxon>Myomorpha</taxon>
        <taxon>Muroidea</taxon>
        <taxon>Cricetidae</taxon>
        <taxon>Cricetinae</taxon>
        <taxon>Cricetulus</taxon>
    </lineage>
</organism>
<evidence type="ECO:0000313" key="1">
    <source>
        <dbReference type="EMBL" id="EGV95656.1"/>
    </source>
</evidence>
<dbReference type="EMBL" id="JH000027">
    <property type="protein sequence ID" value="EGV95656.1"/>
    <property type="molecule type" value="Genomic_DNA"/>
</dbReference>
<proteinExistence type="predicted"/>